<dbReference type="Pfam" id="PF01738">
    <property type="entry name" value="DLH"/>
    <property type="match status" value="1"/>
</dbReference>
<dbReference type="ESTHER" id="9alte-a0a1e7zd20">
    <property type="family name" value="Polyesterase-lipase-cutinase"/>
</dbReference>
<protein>
    <recommendedName>
        <fullName evidence="2">Dienelactone hydrolase domain-containing protein</fullName>
    </recommendedName>
</protein>
<comment type="caution">
    <text evidence="3">The sequence shown here is derived from an EMBL/GenBank/DDBJ whole genome shotgun (WGS) entry which is preliminary data.</text>
</comment>
<evidence type="ECO:0000313" key="4">
    <source>
        <dbReference type="Proteomes" id="UP000175691"/>
    </source>
</evidence>
<keyword evidence="4" id="KW-1185">Reference proteome</keyword>
<dbReference type="PANTHER" id="PTHR33428">
    <property type="entry name" value="CHLOROPHYLLASE-2, CHLOROPLASTIC"/>
    <property type="match status" value="1"/>
</dbReference>
<dbReference type="AlphaFoldDB" id="A0A1E7ZD20"/>
<evidence type="ECO:0000256" key="1">
    <source>
        <dbReference type="SAM" id="MobiDB-lite"/>
    </source>
</evidence>
<dbReference type="SUPFAM" id="SSF53474">
    <property type="entry name" value="alpha/beta-Hydrolases"/>
    <property type="match status" value="1"/>
</dbReference>
<feature type="compositionally biased region" description="Low complexity" evidence="1">
    <location>
        <begin position="7"/>
        <end position="21"/>
    </location>
</feature>
<gene>
    <name evidence="3" type="ORF">BFC18_08585</name>
</gene>
<reference evidence="3 4" key="1">
    <citation type="submission" date="2016-08" db="EMBL/GenBank/DDBJ databases">
        <authorList>
            <person name="Seilhamer J.J."/>
        </authorList>
    </citation>
    <scope>NUCLEOTIDE SEQUENCE [LARGE SCALE GENOMIC DNA]</scope>
    <source>
        <strain evidence="3 4">KCTC 42603</strain>
    </source>
</reference>
<evidence type="ECO:0000259" key="2">
    <source>
        <dbReference type="Pfam" id="PF01738"/>
    </source>
</evidence>
<evidence type="ECO:0000313" key="3">
    <source>
        <dbReference type="EMBL" id="OFC71390.1"/>
    </source>
</evidence>
<name>A0A1E7ZD20_9ALTE</name>
<dbReference type="InterPro" id="IPR002925">
    <property type="entry name" value="Dienelactn_hydro"/>
</dbReference>
<dbReference type="EMBL" id="MDHN01000015">
    <property type="protein sequence ID" value="OFC71390.1"/>
    <property type="molecule type" value="Genomic_DNA"/>
</dbReference>
<dbReference type="PANTHER" id="PTHR33428:SF14">
    <property type="entry name" value="CARBOXYLESTERASE TYPE B DOMAIN-CONTAINING PROTEIN"/>
    <property type="match status" value="1"/>
</dbReference>
<dbReference type="STRING" id="1656094.BFC18_08585"/>
<feature type="region of interest" description="Disordered" evidence="1">
    <location>
        <begin position="1"/>
        <end position="21"/>
    </location>
</feature>
<dbReference type="GO" id="GO:0016787">
    <property type="term" value="F:hydrolase activity"/>
    <property type="evidence" value="ECO:0007669"/>
    <property type="project" value="InterPro"/>
</dbReference>
<dbReference type="Gene3D" id="3.40.50.1820">
    <property type="entry name" value="alpha/beta hydrolase"/>
    <property type="match status" value="1"/>
</dbReference>
<feature type="domain" description="Dienelactone hydrolase" evidence="2">
    <location>
        <begin position="34"/>
        <end position="224"/>
    </location>
</feature>
<sequence length="295" mass="32109">MTTFATAGVVSPAGGSGSQPAVAAVRDDMPDTTLYYPQSWPQQPVPVMLWANGGCRDNGLRYARFLKEVASHGYFVIAAGPAREERPTFLEEARAKANAKHEPEARSTPVGSADKTTVEQIINSLNLAEGFAADKNDEFYQRFDPSKVVVMGHSCGGLQALEVATDERLDGVILFNSGVINEPLKVQSTALRVQKSMLEKVHTPIAYVNGGPDDVAYFNALDDFNRLEHVPVFFAENGVGHGGTFGVPDGGSYSKVAIAWLDWLLKGDESAKQWFAGEDCVLCTDMDWQVQRKHL</sequence>
<organism evidence="3 4">
    <name type="scientific">Alteromonas confluentis</name>
    <dbReference type="NCBI Taxonomy" id="1656094"/>
    <lineage>
        <taxon>Bacteria</taxon>
        <taxon>Pseudomonadati</taxon>
        <taxon>Pseudomonadota</taxon>
        <taxon>Gammaproteobacteria</taxon>
        <taxon>Alteromonadales</taxon>
        <taxon>Alteromonadaceae</taxon>
        <taxon>Alteromonas/Salinimonas group</taxon>
        <taxon>Alteromonas</taxon>
    </lineage>
</organism>
<dbReference type="InterPro" id="IPR029058">
    <property type="entry name" value="AB_hydrolase_fold"/>
</dbReference>
<proteinExistence type="predicted"/>
<accession>A0A1E7ZD20</accession>
<dbReference type="Proteomes" id="UP000175691">
    <property type="component" value="Unassembled WGS sequence"/>
</dbReference>